<dbReference type="PANTHER" id="PTHR28142:SF1">
    <property type="entry name" value="MITOCHONDRIAL INNER MEMBRANE I-AAA PROTEASE SUPERCOMPLEX SUBUNIT MGR3-RELATED"/>
    <property type="match status" value="1"/>
</dbReference>
<dbReference type="Proteomes" id="UP001476247">
    <property type="component" value="Unassembled WGS sequence"/>
</dbReference>
<dbReference type="Gene3D" id="1.25.40.10">
    <property type="entry name" value="Tetratricopeptide repeat domain"/>
    <property type="match status" value="2"/>
</dbReference>
<dbReference type="SUPFAM" id="SSF48452">
    <property type="entry name" value="TPR-like"/>
    <property type="match status" value="2"/>
</dbReference>
<reference evidence="1 2" key="1">
    <citation type="submission" date="2024-04" db="EMBL/GenBank/DDBJ databases">
        <title>genome sequences of Mucor flavus KT1a and Helicostylum pulchrum KT1b strains isolation_sourced from the surface of a dry-aged beef.</title>
        <authorList>
            <person name="Toyotome T."/>
            <person name="Hosono M."/>
            <person name="Torimaru M."/>
            <person name="Fukuda K."/>
            <person name="Mikami N."/>
        </authorList>
    </citation>
    <scope>NUCLEOTIDE SEQUENCE [LARGE SCALE GENOMIC DNA]</scope>
    <source>
        <strain evidence="1 2">KT1b</strain>
    </source>
</reference>
<organism evidence="1 2">
    <name type="scientific">Helicostylum pulchrum</name>
    <dbReference type="NCBI Taxonomy" id="562976"/>
    <lineage>
        <taxon>Eukaryota</taxon>
        <taxon>Fungi</taxon>
        <taxon>Fungi incertae sedis</taxon>
        <taxon>Mucoromycota</taxon>
        <taxon>Mucoromycotina</taxon>
        <taxon>Mucoromycetes</taxon>
        <taxon>Mucorales</taxon>
        <taxon>Mucorineae</taxon>
        <taxon>Mucoraceae</taxon>
        <taxon>Helicostylum</taxon>
    </lineage>
</organism>
<evidence type="ECO:0008006" key="3">
    <source>
        <dbReference type="Google" id="ProtNLM"/>
    </source>
</evidence>
<evidence type="ECO:0000313" key="1">
    <source>
        <dbReference type="EMBL" id="GAA5797169.1"/>
    </source>
</evidence>
<keyword evidence="2" id="KW-1185">Reference proteome</keyword>
<sequence length="377" mass="42785">MSLARIVSGVRSTLPRQTTIKPCLNKRFISINKSFLKRDKKDASFSTNPYNEAMDRFKTQAKMVGKMTAYTTLSMTTAIAFVWQASHWYIEYVMQPTPTELGYQARNLLHGAYIRETIAPDFEIASFYVREALRIALEEKHLEENSNTVIELRLRLAHDETHAGNLLDAITEYTRAWKLMMDKKEDLILVAETAKHIGDLYLRIGDYKHAEEFLAWSLHNLNDKDALLQSKVTLTLASLYAMQRNFKLALPLLSQTLKNLPEDAICLKAIAQNQLSEAMYGLGKLDESMGWAQAALESCAQDVKEQDCLECGGVASNNLGRLLELKGEFEKALDHYNQAVTYSLSVHDSDSHDRYVLNAERLKDILAVKELEGKIKN</sequence>
<dbReference type="InterPro" id="IPR040201">
    <property type="entry name" value="Mrg3-like"/>
</dbReference>
<dbReference type="InterPro" id="IPR011990">
    <property type="entry name" value="TPR-like_helical_dom_sf"/>
</dbReference>
<dbReference type="InterPro" id="IPR019734">
    <property type="entry name" value="TPR_rpt"/>
</dbReference>
<dbReference type="SMART" id="SM00028">
    <property type="entry name" value="TPR"/>
    <property type="match status" value="4"/>
</dbReference>
<comment type="caution">
    <text evidence="1">The sequence shown here is derived from an EMBL/GenBank/DDBJ whole genome shotgun (WGS) entry which is preliminary data.</text>
</comment>
<protein>
    <recommendedName>
        <fullName evidence="3">MalT-like TPR region domain-containing protein</fullName>
    </recommendedName>
</protein>
<name>A0ABP9XQT5_9FUNG</name>
<dbReference type="PANTHER" id="PTHR28142">
    <property type="entry name" value="MITOCHONDRIAL INNER MEMBRANE I-AAA PROTEASE SUPERCOMPLEX SUBUNIT MGR3-RELATED"/>
    <property type="match status" value="1"/>
</dbReference>
<evidence type="ECO:0000313" key="2">
    <source>
        <dbReference type="Proteomes" id="UP001476247"/>
    </source>
</evidence>
<proteinExistence type="predicted"/>
<dbReference type="EMBL" id="BAABUJ010000007">
    <property type="protein sequence ID" value="GAA5797169.1"/>
    <property type="molecule type" value="Genomic_DNA"/>
</dbReference>
<gene>
    <name evidence="1" type="ORF">HPULCUR_002548</name>
</gene>
<accession>A0ABP9XQT5</accession>